<evidence type="ECO:0000313" key="1">
    <source>
        <dbReference type="EMBL" id="EMZ42631.1"/>
    </source>
</evidence>
<dbReference type="Proteomes" id="UP000012651">
    <property type="component" value="Unassembled WGS sequence"/>
</dbReference>
<keyword evidence="2" id="KW-1185">Reference proteome</keyword>
<evidence type="ECO:0000313" key="2">
    <source>
        <dbReference type="Proteomes" id="UP000012651"/>
    </source>
</evidence>
<dbReference type="AlphaFoldDB" id="N2BQT2"/>
<protein>
    <submittedName>
        <fullName evidence="1">Uncharacterized protein</fullName>
    </submittedName>
</protein>
<dbReference type="RefSeq" id="WP_002562964.1">
    <property type="nucleotide sequence ID" value="NZ_KB822533.1"/>
</dbReference>
<reference evidence="1 2" key="1">
    <citation type="submission" date="2013-03" db="EMBL/GenBank/DDBJ databases">
        <title>The Genome Sequence of Atopobium minutum 10063974.</title>
        <authorList>
            <consortium name="The Broad Institute Genome Sequencing Platform"/>
            <person name="Earl A."/>
            <person name="Ward D."/>
            <person name="Feldgarden M."/>
            <person name="Gevers D."/>
            <person name="Lambert T."/>
            <person name="Marvaud J.-C."/>
            <person name="Courvalin P."/>
            <person name="Walker B."/>
            <person name="Young S.K."/>
            <person name="Zeng Q."/>
            <person name="Gargeya S."/>
            <person name="Fitzgerald M."/>
            <person name="Haas B."/>
            <person name="Abouelleil A."/>
            <person name="Alvarado L."/>
            <person name="Arachchi H.M."/>
            <person name="Berlin A.M."/>
            <person name="Chapman S.B."/>
            <person name="Dewar J."/>
            <person name="Goldberg J."/>
            <person name="Griggs A."/>
            <person name="Gujja S."/>
            <person name="Hansen M."/>
            <person name="Howarth C."/>
            <person name="Imamovic A."/>
            <person name="Larimer J."/>
            <person name="McCowan C."/>
            <person name="Murphy C."/>
            <person name="Neiman D."/>
            <person name="Pearson M."/>
            <person name="Priest M."/>
            <person name="Roberts A."/>
            <person name="Saif S."/>
            <person name="Shea T."/>
            <person name="Sisk P."/>
            <person name="Sykes S."/>
            <person name="Wortman J."/>
            <person name="Nusbaum C."/>
            <person name="Birren B."/>
        </authorList>
    </citation>
    <scope>NUCLEOTIDE SEQUENCE [LARGE SCALE GENOMIC DNA]</scope>
    <source>
        <strain evidence="1 2">10063974</strain>
    </source>
</reference>
<comment type="caution">
    <text evidence="1">The sequence shown here is derived from an EMBL/GenBank/DDBJ whole genome shotgun (WGS) entry which is preliminary data.</text>
</comment>
<sequence length="268" mass="28244">MATNILVTGKQGKNHITSAQMGAIQAAIFGPGTYICSGFEPSMASANALSITKGVAVVNGRPCVLEANTQVNIASGITGRNHNDLVVLAYSKVASSGVEEVTVKVISGEATTSDAADPTYKNGDILSGATSVETPLFRVEVRGLELPRVITLAKKLPSIDDLNTADAKASEVQTFEQGGLYAVRVGKIVYGTFTLTPNLDSAWASQVMLTMPEGMRPAHKWEVSCTTENKMANVALYIDTNGRTEASNRGGQSLGNNYIHGSFAYPVI</sequence>
<accession>N2BQT2</accession>
<dbReference type="PATRIC" id="fig|997872.3.peg.191"/>
<organism evidence="1 2">
    <name type="scientific">Atopobium minutum 10063974</name>
    <dbReference type="NCBI Taxonomy" id="997872"/>
    <lineage>
        <taxon>Bacteria</taxon>
        <taxon>Bacillati</taxon>
        <taxon>Actinomycetota</taxon>
        <taxon>Coriobacteriia</taxon>
        <taxon>Coriobacteriales</taxon>
        <taxon>Atopobiaceae</taxon>
        <taxon>Atopobium</taxon>
    </lineage>
</organism>
<dbReference type="EMBL" id="AGXC01000001">
    <property type="protein sequence ID" value="EMZ42631.1"/>
    <property type="molecule type" value="Genomic_DNA"/>
</dbReference>
<proteinExistence type="predicted"/>
<gene>
    <name evidence="1" type="ORF">HMPREF1091_00189</name>
</gene>
<dbReference type="HOGENOM" id="CLU_083580_0_0_11"/>
<name>N2BQT2_9ACTN</name>